<sequence length="289" mass="33209">MKNKRAYIDPVAVAEYIKERKHFNYKIRGERAIKYGKIRSGTTVLDLCCGPGLVAEVIKANFENDVKIVGIDISDDFIKYARDNYGDRNTDFITGNVEDLDKIVGDQKFDSILLLASWLWIKNKEKVLSYISTLLSPSGVFVISISSDDLNDPKTKDFYWKYRDNLKAEIKDRDPLADTGYFRKLPVIDDNCINKVVKQITGCGFTLKSNNEESRILSPEDKLFTYNNPARTEWVGDFSPKIRLEIIKKALYRTAKEIKGFSCIKRHTYYLVFNKSIYRGSAHYTCGVK</sequence>
<dbReference type="Pfam" id="PF13847">
    <property type="entry name" value="Methyltransf_31"/>
    <property type="match status" value="1"/>
</dbReference>
<protein>
    <submittedName>
        <fullName evidence="2">Methyltransferase type 11</fullName>
    </submittedName>
</protein>
<evidence type="ECO:0000313" key="3">
    <source>
        <dbReference type="Proteomes" id="UP000034366"/>
    </source>
</evidence>
<dbReference type="AlphaFoldDB" id="A0A0G0IB98"/>
<accession>A0A0G0IB98</accession>
<keyword evidence="2" id="KW-0489">Methyltransferase</keyword>
<feature type="domain" description="Methyltransferase" evidence="1">
    <location>
        <begin position="39"/>
        <end position="154"/>
    </location>
</feature>
<comment type="caution">
    <text evidence="2">The sequence shown here is derived from an EMBL/GenBank/DDBJ whole genome shotgun (WGS) entry which is preliminary data.</text>
</comment>
<dbReference type="PANTHER" id="PTHR43861:SF1">
    <property type="entry name" value="TRANS-ACONITATE 2-METHYLTRANSFERASE"/>
    <property type="match status" value="1"/>
</dbReference>
<keyword evidence="2" id="KW-0808">Transferase</keyword>
<evidence type="ECO:0000313" key="2">
    <source>
        <dbReference type="EMBL" id="KKQ48250.1"/>
    </source>
</evidence>
<organism evidence="2 3">
    <name type="scientific">Candidatus Woesebacteria bacterium GW2011_GWD1_38_10</name>
    <dbReference type="NCBI Taxonomy" id="1618592"/>
    <lineage>
        <taxon>Bacteria</taxon>
        <taxon>Candidatus Woeseibacteriota</taxon>
    </lineage>
</organism>
<dbReference type="Gene3D" id="3.40.50.150">
    <property type="entry name" value="Vaccinia Virus protein VP39"/>
    <property type="match status" value="1"/>
</dbReference>
<dbReference type="InterPro" id="IPR025714">
    <property type="entry name" value="Methyltranfer_dom"/>
</dbReference>
<dbReference type="GO" id="GO:0032259">
    <property type="term" value="P:methylation"/>
    <property type="evidence" value="ECO:0007669"/>
    <property type="project" value="UniProtKB-KW"/>
</dbReference>
<evidence type="ECO:0000259" key="1">
    <source>
        <dbReference type="Pfam" id="PF13847"/>
    </source>
</evidence>
<proteinExistence type="predicted"/>
<dbReference type="PANTHER" id="PTHR43861">
    <property type="entry name" value="TRANS-ACONITATE 2-METHYLTRANSFERASE-RELATED"/>
    <property type="match status" value="1"/>
</dbReference>
<dbReference type="SUPFAM" id="SSF53335">
    <property type="entry name" value="S-adenosyl-L-methionine-dependent methyltransferases"/>
    <property type="match status" value="1"/>
</dbReference>
<dbReference type="CDD" id="cd02440">
    <property type="entry name" value="AdoMet_MTases"/>
    <property type="match status" value="1"/>
</dbReference>
<gene>
    <name evidence="2" type="ORF">US67_C0039G0009</name>
</gene>
<dbReference type="GO" id="GO:0008168">
    <property type="term" value="F:methyltransferase activity"/>
    <property type="evidence" value="ECO:0007669"/>
    <property type="project" value="UniProtKB-KW"/>
</dbReference>
<dbReference type="InterPro" id="IPR029063">
    <property type="entry name" value="SAM-dependent_MTases_sf"/>
</dbReference>
<reference evidence="2 3" key="1">
    <citation type="journal article" date="2015" name="Nature">
        <title>rRNA introns, odd ribosomes, and small enigmatic genomes across a large radiation of phyla.</title>
        <authorList>
            <person name="Brown C.T."/>
            <person name="Hug L.A."/>
            <person name="Thomas B.C."/>
            <person name="Sharon I."/>
            <person name="Castelle C.J."/>
            <person name="Singh A."/>
            <person name="Wilkins M.J."/>
            <person name="Williams K.H."/>
            <person name="Banfield J.F."/>
        </authorList>
    </citation>
    <scope>NUCLEOTIDE SEQUENCE [LARGE SCALE GENOMIC DNA]</scope>
</reference>
<name>A0A0G0IB98_9BACT</name>
<dbReference type="EMBL" id="LBTW01000039">
    <property type="protein sequence ID" value="KKQ48250.1"/>
    <property type="molecule type" value="Genomic_DNA"/>
</dbReference>
<dbReference type="Proteomes" id="UP000034366">
    <property type="component" value="Unassembled WGS sequence"/>
</dbReference>